<feature type="transmembrane region" description="Helical" evidence="1">
    <location>
        <begin position="7"/>
        <end position="30"/>
    </location>
</feature>
<organism evidence="2 3">
    <name type="scientific">Diploscapter pachys</name>
    <dbReference type="NCBI Taxonomy" id="2018661"/>
    <lineage>
        <taxon>Eukaryota</taxon>
        <taxon>Metazoa</taxon>
        <taxon>Ecdysozoa</taxon>
        <taxon>Nematoda</taxon>
        <taxon>Chromadorea</taxon>
        <taxon>Rhabditida</taxon>
        <taxon>Rhabditina</taxon>
        <taxon>Rhabditomorpha</taxon>
        <taxon>Rhabditoidea</taxon>
        <taxon>Rhabditidae</taxon>
        <taxon>Diploscapter</taxon>
    </lineage>
</organism>
<reference evidence="2 3" key="1">
    <citation type="journal article" date="2017" name="Curr. Biol.">
        <title>Genome architecture and evolution of a unichromosomal asexual nematode.</title>
        <authorList>
            <person name="Fradin H."/>
            <person name="Zegar C."/>
            <person name="Gutwein M."/>
            <person name="Lucas J."/>
            <person name="Kovtun M."/>
            <person name="Corcoran D."/>
            <person name="Baugh L.R."/>
            <person name="Kiontke K."/>
            <person name="Gunsalus K."/>
            <person name="Fitch D.H."/>
            <person name="Piano F."/>
        </authorList>
    </citation>
    <scope>NUCLEOTIDE SEQUENCE [LARGE SCALE GENOMIC DNA]</scope>
    <source>
        <strain evidence="2">PF1309</strain>
    </source>
</reference>
<dbReference type="Proteomes" id="UP000218231">
    <property type="component" value="Unassembled WGS sequence"/>
</dbReference>
<feature type="transmembrane region" description="Helical" evidence="1">
    <location>
        <begin position="74"/>
        <end position="97"/>
    </location>
</feature>
<comment type="caution">
    <text evidence="2">The sequence shown here is derived from an EMBL/GenBank/DDBJ whole genome shotgun (WGS) entry which is preliminary data.</text>
</comment>
<feature type="transmembrane region" description="Helical" evidence="1">
    <location>
        <begin position="130"/>
        <end position="149"/>
    </location>
</feature>
<dbReference type="EMBL" id="LIAE01007889">
    <property type="protein sequence ID" value="PAV76398.1"/>
    <property type="molecule type" value="Genomic_DNA"/>
</dbReference>
<keyword evidence="1" id="KW-1133">Transmembrane helix</keyword>
<sequence length="157" mass="18217">MKTVNWFLTWLPLLKLAQLILMVLCIVFFMDGRNQWWFYSLVYLICFIFAFLCIFTIIAYYVELHKAKGNLPWITLELFFNIIAAVTCIVLAIVLLWDSWMMASGSNMDIRHHSGLPPRNIGRTAWIRRLRVVAGSLFVAALLFTISLVKTNRNGIQ</sequence>
<accession>A0A2A2KR74</accession>
<evidence type="ECO:0000313" key="2">
    <source>
        <dbReference type="EMBL" id="PAV76398.1"/>
    </source>
</evidence>
<evidence type="ECO:0008006" key="4">
    <source>
        <dbReference type="Google" id="ProtNLM"/>
    </source>
</evidence>
<dbReference type="OrthoDB" id="5830488at2759"/>
<proteinExistence type="predicted"/>
<dbReference type="AlphaFoldDB" id="A0A2A2KR74"/>
<feature type="transmembrane region" description="Helical" evidence="1">
    <location>
        <begin position="36"/>
        <end position="62"/>
    </location>
</feature>
<gene>
    <name evidence="2" type="ORF">WR25_07413</name>
</gene>
<evidence type="ECO:0000256" key="1">
    <source>
        <dbReference type="SAM" id="Phobius"/>
    </source>
</evidence>
<name>A0A2A2KR74_9BILA</name>
<keyword evidence="1" id="KW-0812">Transmembrane</keyword>
<keyword evidence="3" id="KW-1185">Reference proteome</keyword>
<keyword evidence="1" id="KW-0472">Membrane</keyword>
<evidence type="ECO:0000313" key="3">
    <source>
        <dbReference type="Proteomes" id="UP000218231"/>
    </source>
</evidence>
<protein>
    <recommendedName>
        <fullName evidence="4">MARVEL domain-containing protein</fullName>
    </recommendedName>
</protein>